<dbReference type="EMBL" id="CAJOBH010009237">
    <property type="protein sequence ID" value="CAF4135833.1"/>
    <property type="molecule type" value="Genomic_DNA"/>
</dbReference>
<dbReference type="EMBL" id="CAJNRF010001790">
    <property type="protein sequence ID" value="CAF2027321.1"/>
    <property type="molecule type" value="Genomic_DNA"/>
</dbReference>
<dbReference type="Gene3D" id="2.130.10.10">
    <property type="entry name" value="YVTN repeat-like/Quinoprotein amine dehydrogenase"/>
    <property type="match status" value="1"/>
</dbReference>
<dbReference type="GO" id="GO:0006283">
    <property type="term" value="P:transcription-coupled nucleotide-excision repair"/>
    <property type="evidence" value="ECO:0007669"/>
    <property type="project" value="InterPro"/>
</dbReference>
<dbReference type="EMBL" id="CAJNOW010001690">
    <property type="protein sequence ID" value="CAF1325395.1"/>
    <property type="molecule type" value="Genomic_DNA"/>
</dbReference>
<dbReference type="InterPro" id="IPR001680">
    <property type="entry name" value="WD40_rpt"/>
</dbReference>
<evidence type="ECO:0000313" key="5">
    <source>
        <dbReference type="EMBL" id="CAF1406335.1"/>
    </source>
</evidence>
<dbReference type="InterPro" id="IPR019775">
    <property type="entry name" value="WD40_repeat_CS"/>
</dbReference>
<keyword evidence="12" id="KW-1185">Reference proteome</keyword>
<reference evidence="7" key="1">
    <citation type="submission" date="2021-02" db="EMBL/GenBank/DDBJ databases">
        <authorList>
            <person name="Nowell W R."/>
        </authorList>
    </citation>
    <scope>NUCLEOTIDE SEQUENCE</scope>
</reference>
<evidence type="ECO:0000313" key="6">
    <source>
        <dbReference type="EMBL" id="CAF2027321.1"/>
    </source>
</evidence>
<evidence type="ECO:0000256" key="3">
    <source>
        <dbReference type="PROSITE-ProRule" id="PRU00221"/>
    </source>
</evidence>
<dbReference type="Pfam" id="PF00400">
    <property type="entry name" value="WD40"/>
    <property type="match status" value="3"/>
</dbReference>
<feature type="repeat" description="WD" evidence="3">
    <location>
        <begin position="254"/>
        <end position="295"/>
    </location>
</feature>
<dbReference type="AlphaFoldDB" id="A0A816Y4A5"/>
<dbReference type="Proteomes" id="UP000663887">
    <property type="component" value="Unassembled WGS sequence"/>
</dbReference>
<dbReference type="Proteomes" id="UP000681720">
    <property type="component" value="Unassembled WGS sequence"/>
</dbReference>
<dbReference type="GO" id="GO:0031464">
    <property type="term" value="C:Cul4A-RING E3 ubiquitin ligase complex"/>
    <property type="evidence" value="ECO:0007669"/>
    <property type="project" value="TreeGrafter"/>
</dbReference>
<dbReference type="PROSITE" id="PS00678">
    <property type="entry name" value="WD_REPEATS_1"/>
    <property type="match status" value="1"/>
</dbReference>
<keyword evidence="1 3" id="KW-0853">WD repeat</keyword>
<dbReference type="PANTHER" id="PTHR46202:SF1">
    <property type="entry name" value="DNA EXCISION REPAIR PROTEIN ERCC-8"/>
    <property type="match status" value="1"/>
</dbReference>
<dbReference type="GO" id="GO:0000209">
    <property type="term" value="P:protein polyubiquitination"/>
    <property type="evidence" value="ECO:0007669"/>
    <property type="project" value="TreeGrafter"/>
</dbReference>
<proteinExistence type="predicted"/>
<evidence type="ECO:0000313" key="8">
    <source>
        <dbReference type="EMBL" id="CAF3769307.1"/>
    </source>
</evidence>
<evidence type="ECO:0008006" key="14">
    <source>
        <dbReference type="Google" id="ProtNLM"/>
    </source>
</evidence>
<dbReference type="EMBL" id="CAJNOV010010442">
    <property type="protein sequence ID" value="CAF1406335.1"/>
    <property type="molecule type" value="Genomic_DNA"/>
</dbReference>
<dbReference type="EMBL" id="CAJOBG010000160">
    <property type="protein sequence ID" value="CAF3769307.1"/>
    <property type="molecule type" value="Genomic_DNA"/>
</dbReference>
<dbReference type="OrthoDB" id="361494at2759"/>
<dbReference type="PROSITE" id="PS50082">
    <property type="entry name" value="WD_REPEATS_2"/>
    <property type="match status" value="2"/>
</dbReference>
<evidence type="ECO:0000313" key="9">
    <source>
        <dbReference type="EMBL" id="CAF3781323.1"/>
    </source>
</evidence>
<evidence type="ECO:0000313" key="12">
    <source>
        <dbReference type="Proteomes" id="UP000663866"/>
    </source>
</evidence>
<name>A0A816Y4A5_9BILA</name>
<dbReference type="EMBL" id="CAJNRG010014264">
    <property type="protein sequence ID" value="CAF2154291.1"/>
    <property type="molecule type" value="Genomic_DNA"/>
</dbReference>
<gene>
    <name evidence="11" type="ORF">BYL167_LOCUS20776</name>
    <name evidence="5" type="ORF">CJN711_LOCUS22249</name>
    <name evidence="9" type="ORF">GIL414_LOCUS68</name>
    <name evidence="4" type="ORF">KQP761_LOCUS5959</name>
    <name evidence="8" type="ORF">OVN521_LOCUS2143</name>
    <name evidence="10" type="ORF">UXM345_LOCUS8184</name>
    <name evidence="6" type="ORF">WKI299_LOCUS6183</name>
    <name evidence="7" type="ORF">XDN619_LOCUS29195</name>
</gene>
<feature type="repeat" description="WD" evidence="3">
    <location>
        <begin position="100"/>
        <end position="142"/>
    </location>
</feature>
<dbReference type="Proteomes" id="UP000663834">
    <property type="component" value="Unassembled WGS sequence"/>
</dbReference>
<evidence type="ECO:0000313" key="11">
    <source>
        <dbReference type="EMBL" id="CAF4135833.1"/>
    </source>
</evidence>
<evidence type="ECO:0000313" key="10">
    <source>
        <dbReference type="EMBL" id="CAF3857434.1"/>
    </source>
</evidence>
<dbReference type="Proteomes" id="UP000681967">
    <property type="component" value="Unassembled WGS sequence"/>
</dbReference>
<dbReference type="InterPro" id="IPR042238">
    <property type="entry name" value="Rad28/ERCC8/Ckn1/ATCSA-1"/>
</dbReference>
<evidence type="ECO:0000313" key="13">
    <source>
        <dbReference type="Proteomes" id="UP000663887"/>
    </source>
</evidence>
<dbReference type="Proteomes" id="UP000663866">
    <property type="component" value="Unassembled WGS sequence"/>
</dbReference>
<evidence type="ECO:0000313" key="7">
    <source>
        <dbReference type="EMBL" id="CAF2154291.1"/>
    </source>
</evidence>
<dbReference type="Proteomes" id="UP000663856">
    <property type="component" value="Unassembled WGS sequence"/>
</dbReference>
<keyword evidence="2" id="KW-0677">Repeat</keyword>
<evidence type="ECO:0000313" key="4">
    <source>
        <dbReference type="EMBL" id="CAF1325395.1"/>
    </source>
</evidence>
<dbReference type="EMBL" id="CAJOBJ010000006">
    <property type="protein sequence ID" value="CAF3781323.1"/>
    <property type="molecule type" value="Genomic_DNA"/>
</dbReference>
<comment type="caution">
    <text evidence="7">The sequence shown here is derived from an EMBL/GenBank/DDBJ whole genome shotgun (WGS) entry which is preliminary data.</text>
</comment>
<accession>A0A816Y4A5</accession>
<sequence length="418" mass="47571">MDKYRVPNRMNLLRAREYGLENSFVHIEQTRRIADFTLCKYRSLTPFHHSSICTMCLEQSECRYLLSGDASGHICCHDMFPSSLVATHPVIFRIDRNSNRDHHTHKVCSLIWYPNDNGLFITLGLDKKLKIWDTNRVKMADEYEFGNFAYSAHMAQTSNTSLVAVAHENGDLRLIDIRTGSNSHIIHSHNGKGICLVKWFNNNPNLLASGGADGRVLFTDIRSSRTYYMILDPDNVSTDNPQVKPRTTTASTSSVAHTRGIKSLEFLPDNSHLLTLGADSHMYLWNVNSGQRLLVNYGRMPTDNVRIKTLACTQMKHDRTKSLVYVPCGKSICAYDILSGERLTTLSGHLVSVSTCIYNRLSIELYSCSDDILVWAAIKKQQENYELSIKTQERRPETTRSLAQILNRDQWSDDDDEV</sequence>
<evidence type="ECO:0000256" key="2">
    <source>
        <dbReference type="ARBA" id="ARBA00022737"/>
    </source>
</evidence>
<dbReference type="PANTHER" id="PTHR46202">
    <property type="entry name" value="DNA EXCISION REPAIR PROTEIN ERCC-8"/>
    <property type="match status" value="1"/>
</dbReference>
<dbReference type="GO" id="GO:0000109">
    <property type="term" value="C:nucleotide-excision repair complex"/>
    <property type="evidence" value="ECO:0007669"/>
    <property type="project" value="TreeGrafter"/>
</dbReference>
<evidence type="ECO:0000256" key="1">
    <source>
        <dbReference type="ARBA" id="ARBA00022574"/>
    </source>
</evidence>
<dbReference type="SUPFAM" id="SSF50978">
    <property type="entry name" value="WD40 repeat-like"/>
    <property type="match status" value="2"/>
</dbReference>
<dbReference type="Proteomes" id="UP000663855">
    <property type="component" value="Unassembled WGS sequence"/>
</dbReference>
<dbReference type="InterPro" id="IPR036322">
    <property type="entry name" value="WD40_repeat_dom_sf"/>
</dbReference>
<organism evidence="7 13">
    <name type="scientific">Rotaria magnacalcarata</name>
    <dbReference type="NCBI Taxonomy" id="392030"/>
    <lineage>
        <taxon>Eukaryota</taxon>
        <taxon>Metazoa</taxon>
        <taxon>Spiralia</taxon>
        <taxon>Gnathifera</taxon>
        <taxon>Rotifera</taxon>
        <taxon>Eurotatoria</taxon>
        <taxon>Bdelloidea</taxon>
        <taxon>Philodinida</taxon>
        <taxon>Philodinidae</taxon>
        <taxon>Rotaria</taxon>
    </lineage>
</organism>
<dbReference type="Proteomes" id="UP000663842">
    <property type="component" value="Unassembled WGS sequence"/>
</dbReference>
<dbReference type="GO" id="GO:0043161">
    <property type="term" value="P:proteasome-mediated ubiquitin-dependent protein catabolic process"/>
    <property type="evidence" value="ECO:0007669"/>
    <property type="project" value="TreeGrafter"/>
</dbReference>
<dbReference type="InterPro" id="IPR015943">
    <property type="entry name" value="WD40/YVTN_repeat-like_dom_sf"/>
</dbReference>
<dbReference type="SMART" id="SM00320">
    <property type="entry name" value="WD40"/>
    <property type="match status" value="5"/>
</dbReference>
<dbReference type="EMBL" id="CAJOBF010000707">
    <property type="protein sequence ID" value="CAF3857434.1"/>
    <property type="molecule type" value="Genomic_DNA"/>
</dbReference>
<dbReference type="PROSITE" id="PS50294">
    <property type="entry name" value="WD_REPEATS_REGION"/>
    <property type="match status" value="1"/>
</dbReference>
<protein>
    <recommendedName>
        <fullName evidence="14">DNA excision repair protein ERCC-8</fullName>
    </recommendedName>
</protein>